<dbReference type="PANTHER" id="PTHR34487">
    <property type="entry name" value="ACYL-ACP THIOESTERASE"/>
    <property type="match status" value="1"/>
</dbReference>
<organism evidence="1 2">
    <name type="scientific">Branchiostoma floridae</name>
    <name type="common">Florida lancelet</name>
    <name type="synonym">Amphioxus</name>
    <dbReference type="NCBI Taxonomy" id="7739"/>
    <lineage>
        <taxon>Eukaryota</taxon>
        <taxon>Metazoa</taxon>
        <taxon>Chordata</taxon>
        <taxon>Cephalochordata</taxon>
        <taxon>Leptocardii</taxon>
        <taxon>Amphioxiformes</taxon>
        <taxon>Branchiostomatidae</taxon>
        <taxon>Branchiostoma</taxon>
    </lineage>
</organism>
<gene>
    <name evidence="2" type="primary">LOC118412836</name>
</gene>
<dbReference type="GeneID" id="118412836"/>
<dbReference type="SUPFAM" id="SSF54637">
    <property type="entry name" value="Thioesterase/thiol ester dehydrase-isomerase"/>
    <property type="match status" value="2"/>
</dbReference>
<dbReference type="InterPro" id="IPR029069">
    <property type="entry name" value="HotDog_dom_sf"/>
</dbReference>
<dbReference type="OMA" id="AVPIWKF"/>
<dbReference type="Proteomes" id="UP000001554">
    <property type="component" value="Chromosome 4"/>
</dbReference>
<keyword evidence="1" id="KW-1185">Reference proteome</keyword>
<reference evidence="2" key="2">
    <citation type="submission" date="2025-08" db="UniProtKB">
        <authorList>
            <consortium name="RefSeq"/>
        </authorList>
    </citation>
    <scope>IDENTIFICATION</scope>
    <source>
        <strain evidence="2">S238N-H82</strain>
        <tissue evidence="2">Testes</tissue>
    </source>
</reference>
<dbReference type="KEGG" id="bfo:118412836"/>
<evidence type="ECO:0000313" key="1">
    <source>
        <dbReference type="Proteomes" id="UP000001554"/>
    </source>
</evidence>
<sequence>MFRTGLISLRSLLNVEVYSTARRQQPPPPFCVAVTSGVYRECSGQTSKSEDAKTSSHHHAHPAVKTWFDDKDRSISATYRPQPWDFDHTGAVPIWKFLQQTSFQWMDMYPHWFTPPENGPPFTDLFITRCMFIEFSRSFHNQIFPGCSLPYTLRICKVGKTSIVLKQQILDTNCKDVIAEDRKHCISVSSKTRRPLPWAAWLPQRYPDLCSAPPVSTVEPFESIPAEPSFVHTVQVAPSDTDNYRHVGWFQYVRYCCDCASFGAEQGAYAAITGDTVQCRVKRAEALYQGEARAGDVLTVASWEDPQQPDLIKFQIKKGEDNITQCSLQFFTTLQTSAKPQRLELN</sequence>
<name>A0A9J7KXU9_BRAFL</name>
<accession>A0A9J7KXU9</accession>
<evidence type="ECO:0000313" key="2">
    <source>
        <dbReference type="RefSeq" id="XP_035671770.1"/>
    </source>
</evidence>
<protein>
    <submittedName>
        <fullName evidence="2">Uncharacterized protein LOC118412836</fullName>
    </submittedName>
</protein>
<dbReference type="PANTHER" id="PTHR34487:SF1">
    <property type="entry name" value="ACYL-ACP THIOESTERASE"/>
    <property type="match status" value="1"/>
</dbReference>
<proteinExistence type="predicted"/>
<dbReference type="AlphaFoldDB" id="A0A9J7KXU9"/>
<reference evidence="1" key="1">
    <citation type="journal article" date="2020" name="Nat. Ecol. Evol.">
        <title>Deeply conserved synteny resolves early events in vertebrate evolution.</title>
        <authorList>
            <person name="Simakov O."/>
            <person name="Marletaz F."/>
            <person name="Yue J.X."/>
            <person name="O'Connell B."/>
            <person name="Jenkins J."/>
            <person name="Brandt A."/>
            <person name="Calef R."/>
            <person name="Tung C.H."/>
            <person name="Huang T.K."/>
            <person name="Schmutz J."/>
            <person name="Satoh N."/>
            <person name="Yu J.K."/>
            <person name="Putnam N.H."/>
            <person name="Green R.E."/>
            <person name="Rokhsar D.S."/>
        </authorList>
    </citation>
    <scope>NUCLEOTIDE SEQUENCE [LARGE SCALE GENOMIC DNA]</scope>
    <source>
        <strain evidence="1">S238N-H82</strain>
    </source>
</reference>
<dbReference type="OrthoDB" id="5975054at2759"/>
<dbReference type="Gene3D" id="3.10.129.10">
    <property type="entry name" value="Hotdog Thioesterase"/>
    <property type="match status" value="2"/>
</dbReference>
<dbReference type="RefSeq" id="XP_035671770.1">
    <property type="nucleotide sequence ID" value="XM_035815877.1"/>
</dbReference>